<keyword evidence="2" id="KW-1185">Reference proteome</keyword>
<proteinExistence type="predicted"/>
<dbReference type="Proteomes" id="UP001579974">
    <property type="component" value="Unassembled WGS sequence"/>
</dbReference>
<sequence>MTGMNTPDGPPHFTAEVEAALAATIAEIQGPAPIQMSSLDGIVPAWEVRVGGQRARVDLYDVEERRSVPTDSTPGLNELRSTRDAVRDWYQETFNDEPPIQ</sequence>
<protein>
    <submittedName>
        <fullName evidence="1">Uncharacterized protein</fullName>
    </submittedName>
</protein>
<dbReference type="EMBL" id="JBDXSU010000006">
    <property type="protein sequence ID" value="MFB5190583.1"/>
    <property type="molecule type" value="Genomic_DNA"/>
</dbReference>
<accession>A0ABV5AEA2</accession>
<dbReference type="RefSeq" id="WP_275474796.1">
    <property type="nucleotide sequence ID" value="NZ_CP162940.1"/>
</dbReference>
<gene>
    <name evidence="1" type="ORF">KKP3000_004054</name>
</gene>
<evidence type="ECO:0000313" key="1">
    <source>
        <dbReference type="EMBL" id="MFB5190583.1"/>
    </source>
</evidence>
<comment type="caution">
    <text evidence="1">The sequence shown here is derived from an EMBL/GenBank/DDBJ whole genome shotgun (WGS) entry which is preliminary data.</text>
</comment>
<name>A0ABV5AEA2_9BACL</name>
<evidence type="ECO:0000313" key="2">
    <source>
        <dbReference type="Proteomes" id="UP001579974"/>
    </source>
</evidence>
<reference evidence="1 2" key="1">
    <citation type="journal article" date="2024" name="Int. J. Mol. Sci.">
        <title>Exploration of Alicyclobacillus spp. Genome in Search of Antibiotic Resistance.</title>
        <authorList>
            <person name="Bucka-Kolendo J."/>
            <person name="Kiousi D.E."/>
            <person name="Dekowska A."/>
            <person name="Mikolajczuk-Szczyrba A."/>
            <person name="Karadedos D.M."/>
            <person name="Michael P."/>
            <person name="Galanis A."/>
            <person name="Sokolowska B."/>
        </authorList>
    </citation>
    <scope>NUCLEOTIDE SEQUENCE [LARGE SCALE GENOMIC DNA]</scope>
    <source>
        <strain evidence="1 2">KKP 3000</strain>
    </source>
</reference>
<organism evidence="1 2">
    <name type="scientific">Alicyclobacillus fastidiosus</name>
    <dbReference type="NCBI Taxonomy" id="392011"/>
    <lineage>
        <taxon>Bacteria</taxon>
        <taxon>Bacillati</taxon>
        <taxon>Bacillota</taxon>
        <taxon>Bacilli</taxon>
        <taxon>Bacillales</taxon>
        <taxon>Alicyclobacillaceae</taxon>
        <taxon>Alicyclobacillus</taxon>
    </lineage>
</organism>